<comment type="caution">
    <text evidence="6">The sequence shown here is derived from an EMBL/GenBank/DDBJ whole genome shotgun (WGS) entry which is preliminary data.</text>
</comment>
<organism evidence="6 7">
    <name type="scientific">Neptunomonas marina</name>
    <dbReference type="NCBI Taxonomy" id="1815562"/>
    <lineage>
        <taxon>Bacteria</taxon>
        <taxon>Pseudomonadati</taxon>
        <taxon>Pseudomonadota</taxon>
        <taxon>Gammaproteobacteria</taxon>
        <taxon>Oceanospirillales</taxon>
        <taxon>Oceanospirillaceae</taxon>
        <taxon>Neptunomonas</taxon>
    </lineage>
</organism>
<evidence type="ECO:0000256" key="2">
    <source>
        <dbReference type="ARBA" id="ARBA00023015"/>
    </source>
</evidence>
<dbReference type="RefSeq" id="WP_127695230.1">
    <property type="nucleotide sequence ID" value="NZ_SACQ01000007.1"/>
</dbReference>
<dbReference type="InterPro" id="IPR036388">
    <property type="entry name" value="WH-like_DNA-bd_sf"/>
</dbReference>
<dbReference type="Gene3D" id="1.10.10.10">
    <property type="entry name" value="Winged helix-like DNA-binding domain superfamily/Winged helix DNA-binding domain"/>
    <property type="match status" value="1"/>
</dbReference>
<dbReference type="GO" id="GO:0000976">
    <property type="term" value="F:transcription cis-regulatory region binding"/>
    <property type="evidence" value="ECO:0007669"/>
    <property type="project" value="TreeGrafter"/>
</dbReference>
<dbReference type="EMBL" id="SACQ01000007">
    <property type="protein sequence ID" value="RVU29881.1"/>
    <property type="molecule type" value="Genomic_DNA"/>
</dbReference>
<name>A0A437Q5V8_9GAMM</name>
<dbReference type="CDD" id="cd08430">
    <property type="entry name" value="PBP2_IlvY"/>
    <property type="match status" value="1"/>
</dbReference>
<keyword evidence="2" id="KW-0805">Transcription regulation</keyword>
<dbReference type="PANTHER" id="PTHR30126:SF81">
    <property type="entry name" value="HTH-TYPE TRANSCRIPTIONAL REGULATOR ILVY"/>
    <property type="match status" value="1"/>
</dbReference>
<keyword evidence="7" id="KW-1185">Reference proteome</keyword>
<proteinExistence type="inferred from homology"/>
<sequence length="289" mass="32683">MDTRTLRNYLHLAETLHFSRASELCHISPSALSRNIKQLEEELGVTLLYRDNRSVSLSHEGKLFQQYARDALSQWDATRQRLLSEAEELHGEISVYCSVTASYSFLYDILNRFRQRFPAVEIKLHTGDPDHAIQHILSDKEDIAIAARPDHIPNELAFNEVGISPLLFIAPLEANFDVPQKAAQWADAPMILSEEGVSRQRVNAWFQQQQIAPKIYAQVAGNEAIVSMVSLGFGIGVVPQIVLENSPLADRVKVLDVQPQLTPYHIGLFALNRKLRHPLIQAFWSVLDQ</sequence>
<dbReference type="PANTHER" id="PTHR30126">
    <property type="entry name" value="HTH-TYPE TRANSCRIPTIONAL REGULATOR"/>
    <property type="match status" value="1"/>
</dbReference>
<gene>
    <name evidence="6" type="primary">ilvY</name>
    <name evidence="6" type="ORF">EOE65_15170</name>
</gene>
<evidence type="ECO:0000256" key="3">
    <source>
        <dbReference type="ARBA" id="ARBA00023125"/>
    </source>
</evidence>
<dbReference type="InterPro" id="IPR005119">
    <property type="entry name" value="LysR_subst-bd"/>
</dbReference>
<dbReference type="SUPFAM" id="SSF46785">
    <property type="entry name" value="Winged helix' DNA-binding domain"/>
    <property type="match status" value="1"/>
</dbReference>
<evidence type="ECO:0000313" key="7">
    <source>
        <dbReference type="Proteomes" id="UP000282818"/>
    </source>
</evidence>
<dbReference type="PROSITE" id="PS50931">
    <property type="entry name" value="HTH_LYSR"/>
    <property type="match status" value="1"/>
</dbReference>
<accession>A0A437Q5V8</accession>
<dbReference type="Pfam" id="PF03466">
    <property type="entry name" value="LysR_substrate"/>
    <property type="match status" value="1"/>
</dbReference>
<dbReference type="Proteomes" id="UP000282818">
    <property type="component" value="Unassembled WGS sequence"/>
</dbReference>
<keyword evidence="4" id="KW-0804">Transcription</keyword>
<dbReference type="PRINTS" id="PR00039">
    <property type="entry name" value="HTHLYSR"/>
</dbReference>
<dbReference type="AlphaFoldDB" id="A0A437Q5V8"/>
<reference evidence="6 7" key="1">
    <citation type="submission" date="2019-01" db="EMBL/GenBank/DDBJ databases">
        <authorList>
            <person name="Chen W.-M."/>
        </authorList>
    </citation>
    <scope>NUCLEOTIDE SEQUENCE [LARGE SCALE GENOMIC DNA]</scope>
    <source>
        <strain evidence="6 7">HPM-16</strain>
    </source>
</reference>
<dbReference type="InterPro" id="IPR037404">
    <property type="entry name" value="IlvY_PBP2"/>
</dbReference>
<dbReference type="Pfam" id="PF00126">
    <property type="entry name" value="HTH_1"/>
    <property type="match status" value="1"/>
</dbReference>
<comment type="similarity">
    <text evidence="1">Belongs to the LysR transcriptional regulatory family.</text>
</comment>
<dbReference type="SUPFAM" id="SSF53850">
    <property type="entry name" value="Periplasmic binding protein-like II"/>
    <property type="match status" value="1"/>
</dbReference>
<dbReference type="FunFam" id="1.10.10.10:FF:000001">
    <property type="entry name" value="LysR family transcriptional regulator"/>
    <property type="match status" value="1"/>
</dbReference>
<keyword evidence="3" id="KW-0238">DNA-binding</keyword>
<dbReference type="InterPro" id="IPR036390">
    <property type="entry name" value="WH_DNA-bd_sf"/>
</dbReference>
<dbReference type="NCBIfam" id="NF008722">
    <property type="entry name" value="PRK11716.1"/>
    <property type="match status" value="1"/>
</dbReference>
<evidence type="ECO:0000256" key="1">
    <source>
        <dbReference type="ARBA" id="ARBA00009437"/>
    </source>
</evidence>
<evidence type="ECO:0000313" key="6">
    <source>
        <dbReference type="EMBL" id="RVU29881.1"/>
    </source>
</evidence>
<protein>
    <submittedName>
        <fullName evidence="6">HTH-type transcriptional activator IlvY</fullName>
    </submittedName>
</protein>
<feature type="domain" description="HTH lysR-type" evidence="5">
    <location>
        <begin position="1"/>
        <end position="58"/>
    </location>
</feature>
<dbReference type="InterPro" id="IPR000847">
    <property type="entry name" value="LysR_HTH_N"/>
</dbReference>
<evidence type="ECO:0000256" key="4">
    <source>
        <dbReference type="ARBA" id="ARBA00023163"/>
    </source>
</evidence>
<evidence type="ECO:0000259" key="5">
    <source>
        <dbReference type="PROSITE" id="PS50931"/>
    </source>
</evidence>
<dbReference type="GO" id="GO:0003700">
    <property type="term" value="F:DNA-binding transcription factor activity"/>
    <property type="evidence" value="ECO:0007669"/>
    <property type="project" value="InterPro"/>
</dbReference>
<dbReference type="Gene3D" id="3.40.190.10">
    <property type="entry name" value="Periplasmic binding protein-like II"/>
    <property type="match status" value="2"/>
</dbReference>